<dbReference type="Proteomes" id="UP000015344">
    <property type="component" value="Unassembled WGS sequence"/>
</dbReference>
<evidence type="ECO:0000256" key="1">
    <source>
        <dbReference type="SAM" id="Phobius"/>
    </source>
</evidence>
<accession>S9SNA2</accession>
<dbReference type="EMBL" id="ATMT01000066">
    <property type="protein sequence ID" value="EPY05548.1"/>
    <property type="molecule type" value="Genomic_DNA"/>
</dbReference>
<dbReference type="RefSeq" id="WP_021256274.1">
    <property type="nucleotide sequence ID" value="NZ_ATMT01000066.1"/>
</dbReference>
<sequence>MLLIKILFFILIILSQMYKLKFQSSDEAKDERGKEIIYKTNNRLFNILYLGIILLIVLHLLEFVSTKYLPDILLYFTLSLSVFGSAFLYINKNKKNY</sequence>
<name>S9SNA2_PAEAL</name>
<dbReference type="PATRIC" id="fig|1117108.3.peg.4190"/>
<organism evidence="2 3">
    <name type="scientific">Paenibacillus alvei TS-15</name>
    <dbReference type="NCBI Taxonomy" id="1117108"/>
    <lineage>
        <taxon>Bacteria</taxon>
        <taxon>Bacillati</taxon>
        <taxon>Bacillota</taxon>
        <taxon>Bacilli</taxon>
        <taxon>Bacillales</taxon>
        <taxon>Paenibacillaceae</taxon>
        <taxon>Paenibacillus</taxon>
    </lineage>
</organism>
<feature type="transmembrane region" description="Helical" evidence="1">
    <location>
        <begin position="72"/>
        <end position="90"/>
    </location>
</feature>
<feature type="transmembrane region" description="Helical" evidence="1">
    <location>
        <begin position="43"/>
        <end position="60"/>
    </location>
</feature>
<keyword evidence="1" id="KW-0812">Transmembrane</keyword>
<keyword evidence="1" id="KW-0472">Membrane</keyword>
<evidence type="ECO:0000313" key="3">
    <source>
        <dbReference type="Proteomes" id="UP000015344"/>
    </source>
</evidence>
<dbReference type="AlphaFoldDB" id="S9SNA2"/>
<comment type="caution">
    <text evidence="2">The sequence shown here is derived from an EMBL/GenBank/DDBJ whole genome shotgun (WGS) entry which is preliminary data.</text>
</comment>
<proteinExistence type="predicted"/>
<protein>
    <recommendedName>
        <fullName evidence="4">Group-specific protein</fullName>
    </recommendedName>
</protein>
<gene>
    <name evidence="2" type="ORF">PAALTS15_20323</name>
</gene>
<reference evidence="2 3" key="1">
    <citation type="submission" date="2013-05" db="EMBL/GenBank/DDBJ databases">
        <authorList>
            <person name="Strain E.A."/>
            <person name="Brown E."/>
            <person name="Allard M.W."/>
            <person name="Luo Y.L."/>
        </authorList>
    </citation>
    <scope>NUCLEOTIDE SEQUENCE [LARGE SCALE GENOMIC DNA]</scope>
    <source>
        <strain evidence="2 3">TS-15</strain>
    </source>
</reference>
<evidence type="ECO:0008006" key="4">
    <source>
        <dbReference type="Google" id="ProtNLM"/>
    </source>
</evidence>
<keyword evidence="1" id="KW-1133">Transmembrane helix</keyword>
<evidence type="ECO:0000313" key="2">
    <source>
        <dbReference type="EMBL" id="EPY05548.1"/>
    </source>
</evidence>